<keyword evidence="5 9" id="KW-0067">ATP-binding</keyword>
<keyword evidence="2 9" id="KW-0227">DNA damage</keyword>
<accession>A0AA88ID89</accession>
<dbReference type="EMBL" id="JAVRJZ010000002">
    <property type="protein sequence ID" value="KAK2726470.1"/>
    <property type="molecule type" value="Genomic_DNA"/>
</dbReference>
<keyword evidence="6" id="KW-0238">DNA-binding</keyword>
<feature type="non-terminal residue" evidence="13">
    <location>
        <position position="1"/>
    </location>
</feature>
<comment type="cofactor">
    <cofactor evidence="9">
        <name>Mg(2+)</name>
        <dbReference type="ChEBI" id="CHEBI:18420"/>
    </cofactor>
</comment>
<feature type="region of interest" description="Disordered" evidence="11">
    <location>
        <begin position="666"/>
        <end position="758"/>
    </location>
</feature>
<dbReference type="InterPro" id="IPR028889">
    <property type="entry name" value="USP"/>
</dbReference>
<dbReference type="EC" id="5.6.2.3" evidence="9"/>
<evidence type="ECO:0000256" key="4">
    <source>
        <dbReference type="ARBA" id="ARBA00022806"/>
    </source>
</evidence>
<dbReference type="Pfam" id="PF05970">
    <property type="entry name" value="PIF1"/>
    <property type="match status" value="1"/>
</dbReference>
<keyword evidence="7 9" id="KW-0234">DNA repair</keyword>
<comment type="catalytic activity">
    <reaction evidence="9">
        <text>ATP + H2O = ADP + phosphate + H(+)</text>
        <dbReference type="Rhea" id="RHEA:13065"/>
        <dbReference type="ChEBI" id="CHEBI:15377"/>
        <dbReference type="ChEBI" id="CHEBI:15378"/>
        <dbReference type="ChEBI" id="CHEBI:30616"/>
        <dbReference type="ChEBI" id="CHEBI:43474"/>
        <dbReference type="ChEBI" id="CHEBI:456216"/>
        <dbReference type="EC" id="5.6.2.3"/>
    </reaction>
</comment>
<keyword evidence="14" id="KW-1185">Reference proteome</keyword>
<dbReference type="InterPro" id="IPR049163">
    <property type="entry name" value="Pif1-like_2B_dom"/>
</dbReference>
<dbReference type="Pfam" id="PF21530">
    <property type="entry name" value="Pif1_2B_dom"/>
    <property type="match status" value="1"/>
</dbReference>
<dbReference type="Proteomes" id="UP001187531">
    <property type="component" value="Unassembled WGS sequence"/>
</dbReference>
<reference evidence="13" key="1">
    <citation type="submission" date="2023-07" db="EMBL/GenBank/DDBJ databases">
        <title>Chromosome-level genome assembly of Artemia franciscana.</title>
        <authorList>
            <person name="Jo E."/>
        </authorList>
    </citation>
    <scope>NUCLEOTIDE SEQUENCE</scope>
    <source>
        <tissue evidence="13">Whole body</tissue>
    </source>
</reference>
<dbReference type="GO" id="GO:0043139">
    <property type="term" value="F:5'-3' DNA helicase activity"/>
    <property type="evidence" value="ECO:0007669"/>
    <property type="project" value="UniProtKB-EC"/>
</dbReference>
<dbReference type="PANTHER" id="PTHR47642">
    <property type="entry name" value="ATP-DEPENDENT DNA HELICASE"/>
    <property type="match status" value="1"/>
</dbReference>
<dbReference type="InterPro" id="IPR038765">
    <property type="entry name" value="Papain-like_cys_pep_sf"/>
</dbReference>
<keyword evidence="3 9" id="KW-0378">Hydrolase</keyword>
<dbReference type="InterPro" id="IPR010285">
    <property type="entry name" value="DNA_helicase_pif1-like_DEAD"/>
</dbReference>
<name>A0AA88ID89_ARTSF</name>
<dbReference type="GO" id="GO:0000723">
    <property type="term" value="P:telomere maintenance"/>
    <property type="evidence" value="ECO:0007669"/>
    <property type="project" value="InterPro"/>
</dbReference>
<evidence type="ECO:0000256" key="3">
    <source>
        <dbReference type="ARBA" id="ARBA00022801"/>
    </source>
</evidence>
<evidence type="ECO:0000256" key="9">
    <source>
        <dbReference type="RuleBase" id="RU363044"/>
    </source>
</evidence>
<dbReference type="GO" id="GO:0016787">
    <property type="term" value="F:hydrolase activity"/>
    <property type="evidence" value="ECO:0007669"/>
    <property type="project" value="UniProtKB-KW"/>
</dbReference>
<sequence length="980" mass="111572">YERERKGTDEKLLLRDGSFYLRRRKEKPYVIQHRRVNPVESDEKREEYYGMLLKLFKPWRKEEDICFDGKSNHETYCIESDNYPTMVEYHERSVAKVREEEEFERKVRERAKELEEKEKEAALEENMDDPQNAIQGAAIDRAADAMEDLVNANRRLLDANTKEQVAKEYLSLNVDQKRVVDKVTNAVKSLNKTAPLRMIVSGFGGTGKSVVIKVIRNILCHHFSKDKCPVIVMAPTGLAAYSIKGETIHRCFSLPVDQAGTSKYSELYTEQLLTLRAILQKTHLFIIDEISMVSALAFMYIHLRLTEVMSINAVMGNANMLVFGDFLQLRPVSANPPFKQLTRLEIKNRIGSMGTFDLWSHFEYDELTINMRQKTDTDYADLLANIRVGICTDNNHEQLQRRKIESNRRATNEEIADKYIELVALGKTPVILMPRNVDCRSINETLLAKTSDNISTFTAIDRLSTVLRDKRIEAEAAENVKSFENDSKRTAGSISHLKLALGARVMLQRNVNVEEGLVNGSMGYVKGFKMTAANIAVGIQVQFDGQDKIVEIERETVKFEALKEVYYTRRQFPLTLAYAITIHKSQGLSLQTALVDAGDRCFGPGMIYVALSRVTMSEGLHLIDLDRRKICADTEALVEYNRLRQKYRPDLPQFAIPEPFKVPTVPVAKQQPVKRKPSSSTSIDVPPKKSKPDAAKDKPKTNPTPPRKVKPTTSEAKKKAPTKRLNAETVETSFPTKKTQHDTAVKQNYRSGIGPGRKGLKNTDGSACYANATMQSLFAMHYKLFEVLSVMHGPLAEELKRLALSSLGKNETMDTVRSLLPPQHNYTGRDQQSLCEFWFHLFEQLDAEHQANDMSPLRSLYQFKIHRFSVCSTCHWSKTALHPEADLDNDEIIDESAEVSSVPSVTIVQSSEQVVVKPFIQKRPQPFTRLQRPSLPRRINDSPLRQRQHQPTPDPLLSESDSDYYDESDDEVVDNFKRIS</sequence>
<evidence type="ECO:0000313" key="14">
    <source>
        <dbReference type="Proteomes" id="UP001187531"/>
    </source>
</evidence>
<dbReference type="InterPro" id="IPR051055">
    <property type="entry name" value="PIF1_helicase"/>
</dbReference>
<feature type="compositionally biased region" description="Acidic residues" evidence="11">
    <location>
        <begin position="960"/>
        <end position="973"/>
    </location>
</feature>
<evidence type="ECO:0000256" key="2">
    <source>
        <dbReference type="ARBA" id="ARBA00022763"/>
    </source>
</evidence>
<dbReference type="AlphaFoldDB" id="A0AA88ID89"/>
<evidence type="ECO:0000256" key="5">
    <source>
        <dbReference type="ARBA" id="ARBA00022840"/>
    </source>
</evidence>
<dbReference type="GO" id="GO:0005524">
    <property type="term" value="F:ATP binding"/>
    <property type="evidence" value="ECO:0007669"/>
    <property type="project" value="UniProtKB-KW"/>
</dbReference>
<dbReference type="SUPFAM" id="SSF52540">
    <property type="entry name" value="P-loop containing nucleoside triphosphate hydrolases"/>
    <property type="match status" value="2"/>
</dbReference>
<dbReference type="Gene3D" id="3.90.70.10">
    <property type="entry name" value="Cysteine proteinases"/>
    <property type="match status" value="1"/>
</dbReference>
<evidence type="ECO:0000256" key="10">
    <source>
        <dbReference type="SAM" id="Coils"/>
    </source>
</evidence>
<evidence type="ECO:0000256" key="6">
    <source>
        <dbReference type="ARBA" id="ARBA00023125"/>
    </source>
</evidence>
<keyword evidence="4 9" id="KW-0347">Helicase</keyword>
<feature type="domain" description="USP" evidence="12">
    <location>
        <begin position="758"/>
        <end position="980"/>
    </location>
</feature>
<protein>
    <recommendedName>
        <fullName evidence="9">ATP-dependent DNA helicase</fullName>
        <ecNumber evidence="9">5.6.2.3</ecNumber>
    </recommendedName>
</protein>
<evidence type="ECO:0000256" key="8">
    <source>
        <dbReference type="ARBA" id="ARBA00023235"/>
    </source>
</evidence>
<comment type="caution">
    <text evidence="13">The sequence shown here is derived from an EMBL/GenBank/DDBJ whole genome shotgun (WGS) entry which is preliminary data.</text>
</comment>
<keyword evidence="8" id="KW-0413">Isomerase</keyword>
<keyword evidence="9" id="KW-0233">DNA recombination</keyword>
<evidence type="ECO:0000256" key="1">
    <source>
        <dbReference type="ARBA" id="ARBA00022741"/>
    </source>
</evidence>
<evidence type="ECO:0000256" key="11">
    <source>
        <dbReference type="SAM" id="MobiDB-lite"/>
    </source>
</evidence>
<feature type="region of interest" description="Disordered" evidence="11">
    <location>
        <begin position="932"/>
        <end position="980"/>
    </location>
</feature>
<dbReference type="InterPro" id="IPR027417">
    <property type="entry name" value="P-loop_NTPase"/>
</dbReference>
<dbReference type="Gene3D" id="3.40.50.300">
    <property type="entry name" value="P-loop containing nucleotide triphosphate hydrolases"/>
    <property type="match status" value="2"/>
</dbReference>
<dbReference type="CDD" id="cd18809">
    <property type="entry name" value="SF1_C_RecD"/>
    <property type="match status" value="1"/>
</dbReference>
<dbReference type="PANTHER" id="PTHR47642:SF5">
    <property type="entry name" value="ATP-DEPENDENT DNA HELICASE"/>
    <property type="match status" value="1"/>
</dbReference>
<gene>
    <name evidence="13" type="ORF">QYM36_000801</name>
</gene>
<feature type="coiled-coil region" evidence="10">
    <location>
        <begin position="97"/>
        <end position="162"/>
    </location>
</feature>
<evidence type="ECO:0000259" key="12">
    <source>
        <dbReference type="PROSITE" id="PS50235"/>
    </source>
</evidence>
<dbReference type="PROSITE" id="PS50235">
    <property type="entry name" value="USP_3"/>
    <property type="match status" value="1"/>
</dbReference>
<dbReference type="Gene3D" id="2.30.30.940">
    <property type="match status" value="1"/>
</dbReference>
<dbReference type="SUPFAM" id="SSF54001">
    <property type="entry name" value="Cysteine proteinases"/>
    <property type="match status" value="1"/>
</dbReference>
<dbReference type="GO" id="GO:0006281">
    <property type="term" value="P:DNA repair"/>
    <property type="evidence" value="ECO:0007669"/>
    <property type="project" value="UniProtKB-KW"/>
</dbReference>
<evidence type="ECO:0000256" key="7">
    <source>
        <dbReference type="ARBA" id="ARBA00023204"/>
    </source>
</evidence>
<proteinExistence type="inferred from homology"/>
<keyword evidence="1 9" id="KW-0547">Nucleotide-binding</keyword>
<keyword evidence="10" id="KW-0175">Coiled coil</keyword>
<feature type="compositionally biased region" description="Basic and acidic residues" evidence="11">
    <location>
        <begin position="686"/>
        <end position="700"/>
    </location>
</feature>
<organism evidence="13 14">
    <name type="scientific">Artemia franciscana</name>
    <name type="common">Brine shrimp</name>
    <name type="synonym">Artemia sanfranciscana</name>
    <dbReference type="NCBI Taxonomy" id="6661"/>
    <lineage>
        <taxon>Eukaryota</taxon>
        <taxon>Metazoa</taxon>
        <taxon>Ecdysozoa</taxon>
        <taxon>Arthropoda</taxon>
        <taxon>Crustacea</taxon>
        <taxon>Branchiopoda</taxon>
        <taxon>Anostraca</taxon>
        <taxon>Artemiidae</taxon>
        <taxon>Artemia</taxon>
    </lineage>
</organism>
<evidence type="ECO:0000313" key="13">
    <source>
        <dbReference type="EMBL" id="KAK2726470.1"/>
    </source>
</evidence>
<comment type="similarity">
    <text evidence="9">Belongs to the helicase family.</text>
</comment>
<dbReference type="GO" id="GO:0006310">
    <property type="term" value="P:DNA recombination"/>
    <property type="evidence" value="ECO:0007669"/>
    <property type="project" value="UniProtKB-KW"/>
</dbReference>